<dbReference type="OrthoDB" id="764986at2"/>
<name>A0A1M5R759_9BACT</name>
<evidence type="ECO:0000256" key="1">
    <source>
        <dbReference type="SAM" id="Phobius"/>
    </source>
</evidence>
<feature type="transmembrane region" description="Helical" evidence="1">
    <location>
        <begin position="95"/>
        <end position="112"/>
    </location>
</feature>
<proteinExistence type="predicted"/>
<dbReference type="Proteomes" id="UP000184212">
    <property type="component" value="Unassembled WGS sequence"/>
</dbReference>
<keyword evidence="1" id="KW-1133">Transmembrane helix</keyword>
<dbReference type="EMBL" id="FQWQ01000002">
    <property type="protein sequence ID" value="SHH22205.1"/>
    <property type="molecule type" value="Genomic_DNA"/>
</dbReference>
<sequence>MDNQYQALMTSKSDEQLKNYLVNSEKYTEEAVTAAIQELRNRGKEFSEEELSEIKLKLEVIRKKERDEEVQTGTSTWKKNVVTDPEAPAFYSQRAIWGFSVFFTVVFGAVLLSSNLRDKGNARWAVIAFGVLYTGLAIFILSFVKGNSTGLTVGINTAGAWIMNQVFWNKYVGAETKYRAKPIWVPLVISILISVPLLLAVIYSQP</sequence>
<evidence type="ECO:0000313" key="3">
    <source>
        <dbReference type="Proteomes" id="UP000184212"/>
    </source>
</evidence>
<dbReference type="RefSeq" id="WP_073135956.1">
    <property type="nucleotide sequence ID" value="NZ_FQWQ01000002.1"/>
</dbReference>
<evidence type="ECO:0000313" key="2">
    <source>
        <dbReference type="EMBL" id="SHH22205.1"/>
    </source>
</evidence>
<dbReference type="AlphaFoldDB" id="A0A1M5R759"/>
<protein>
    <submittedName>
        <fullName evidence="2">Uncharacterized protein</fullName>
    </submittedName>
</protein>
<organism evidence="2 3">
    <name type="scientific">Chryseolinea serpens</name>
    <dbReference type="NCBI Taxonomy" id="947013"/>
    <lineage>
        <taxon>Bacteria</taxon>
        <taxon>Pseudomonadati</taxon>
        <taxon>Bacteroidota</taxon>
        <taxon>Cytophagia</taxon>
        <taxon>Cytophagales</taxon>
        <taxon>Fulvivirgaceae</taxon>
        <taxon>Chryseolinea</taxon>
    </lineage>
</organism>
<keyword evidence="3" id="KW-1185">Reference proteome</keyword>
<feature type="transmembrane region" description="Helical" evidence="1">
    <location>
        <begin position="124"/>
        <end position="144"/>
    </location>
</feature>
<accession>A0A1M5R759</accession>
<dbReference type="STRING" id="947013.SAMN04488109_3233"/>
<feature type="transmembrane region" description="Helical" evidence="1">
    <location>
        <begin position="183"/>
        <end position="203"/>
    </location>
</feature>
<gene>
    <name evidence="2" type="ORF">SAMN04488109_3233</name>
</gene>
<feature type="transmembrane region" description="Helical" evidence="1">
    <location>
        <begin position="150"/>
        <end position="171"/>
    </location>
</feature>
<reference evidence="2 3" key="1">
    <citation type="submission" date="2016-11" db="EMBL/GenBank/DDBJ databases">
        <authorList>
            <person name="Jaros S."/>
            <person name="Januszkiewicz K."/>
            <person name="Wedrychowicz H."/>
        </authorList>
    </citation>
    <scope>NUCLEOTIDE SEQUENCE [LARGE SCALE GENOMIC DNA]</scope>
    <source>
        <strain evidence="2 3">DSM 24574</strain>
    </source>
</reference>
<keyword evidence="1" id="KW-0812">Transmembrane</keyword>
<keyword evidence="1" id="KW-0472">Membrane</keyword>